<comment type="function">
    <text evidence="3">Catalyzes the stereoinversion of LL-2,6-diaminopimelate (L,L-DAP) to meso-diaminopimelate (meso-DAP), a precursor of L-lysine and an essential component of the bacterial peptidoglycan.</text>
</comment>
<dbReference type="UniPathway" id="UPA00034">
    <property type="reaction ID" value="UER00025"/>
</dbReference>
<protein>
    <recommendedName>
        <fullName evidence="3 4">Diaminopimelate epimerase</fullName>
        <shortName evidence="3">DAP epimerase</shortName>
        <ecNumber evidence="3 4">5.1.1.7</ecNumber>
    </recommendedName>
    <alternativeName>
        <fullName evidence="3">PLP-independent amino acid racemase</fullName>
    </alternativeName>
</protein>
<proteinExistence type="inferred from homology"/>
<dbReference type="EMBL" id="CP035108">
    <property type="protein sequence ID" value="QAR34441.1"/>
    <property type="molecule type" value="Genomic_DNA"/>
</dbReference>
<dbReference type="PANTHER" id="PTHR31689:SF0">
    <property type="entry name" value="DIAMINOPIMELATE EPIMERASE"/>
    <property type="match status" value="1"/>
</dbReference>
<keyword evidence="3" id="KW-0963">Cytoplasm</keyword>
<evidence type="ECO:0000256" key="1">
    <source>
        <dbReference type="ARBA" id="ARBA00010219"/>
    </source>
</evidence>
<evidence type="ECO:0000313" key="5">
    <source>
        <dbReference type="EMBL" id="QAR34441.1"/>
    </source>
</evidence>
<keyword evidence="3" id="KW-0028">Amino-acid biosynthesis</keyword>
<evidence type="ECO:0000256" key="3">
    <source>
        <dbReference type="HAMAP-Rule" id="MF_00197"/>
    </source>
</evidence>
<dbReference type="NCBIfam" id="TIGR00652">
    <property type="entry name" value="DapF"/>
    <property type="match status" value="1"/>
</dbReference>
<dbReference type="KEGG" id="gtl:EP073_01290"/>
<dbReference type="SUPFAM" id="SSF54506">
    <property type="entry name" value="Diaminopimelate epimerase-like"/>
    <property type="match status" value="2"/>
</dbReference>
<comment type="subcellular location">
    <subcellularLocation>
        <location evidence="3">Cytoplasm</location>
    </subcellularLocation>
</comment>
<dbReference type="PANTHER" id="PTHR31689">
    <property type="entry name" value="DIAMINOPIMELATE EPIMERASE, CHLOROPLASTIC"/>
    <property type="match status" value="1"/>
</dbReference>
<evidence type="ECO:0000256" key="2">
    <source>
        <dbReference type="ARBA" id="ARBA00023235"/>
    </source>
</evidence>
<dbReference type="OrthoDB" id="9805408at2"/>
<sequence length="269" mass="29819">MAFWKMSGSGNDFIIIDNRDGKMNKFDPRQFIPKICARSLSVGADGVFYIENSDEADFQWQFFNSDASVAEMCGNGARCVARYAFLNGIAGKNMRFKTLAGIIEAEIKESVNVKVLMTKPFDYKKGIVLDVAGSKRELSFINTGVPHAVILTDDIDTFDVFNTGRAVRYHDYFAPKGTNFNVYAKTGESSFKIRTYERGVENETLACGTGSVACAICAVKDGIAKSPVTLRTMGGTDLMVHIESDEKVFLEGEARVIYTGEFTEESYMY</sequence>
<organism evidence="5 6">
    <name type="scientific">Geovibrio thiophilus</name>
    <dbReference type="NCBI Taxonomy" id="139438"/>
    <lineage>
        <taxon>Bacteria</taxon>
        <taxon>Pseudomonadati</taxon>
        <taxon>Deferribacterota</taxon>
        <taxon>Deferribacteres</taxon>
        <taxon>Deferribacterales</taxon>
        <taxon>Geovibrionaceae</taxon>
        <taxon>Geovibrio</taxon>
    </lineage>
</organism>
<comment type="pathway">
    <text evidence="3">Amino-acid biosynthesis; L-lysine biosynthesis via DAP pathway; DL-2,6-diaminopimelate from LL-2,6-diaminopimelate: step 1/1.</text>
</comment>
<gene>
    <name evidence="3" type="primary">dapF</name>
    <name evidence="5" type="ORF">EP073_01290</name>
</gene>
<name>A0A410K252_9BACT</name>
<feature type="active site" description="Proton donor" evidence="3">
    <location>
        <position position="73"/>
    </location>
</feature>
<keyword evidence="3" id="KW-0457">Lysine biosynthesis</keyword>
<comment type="caution">
    <text evidence="3">Lacks conserved residue(s) required for the propagation of feature annotation.</text>
</comment>
<dbReference type="HAMAP" id="MF_00197">
    <property type="entry name" value="DAP_epimerase"/>
    <property type="match status" value="1"/>
</dbReference>
<dbReference type="InterPro" id="IPR001653">
    <property type="entry name" value="DAP_epimerase_DapF"/>
</dbReference>
<feature type="binding site" evidence="3">
    <location>
        <position position="64"/>
    </location>
    <ligand>
        <name>substrate</name>
    </ligand>
</feature>
<feature type="binding site" evidence="3">
    <location>
        <begin position="197"/>
        <end position="198"/>
    </location>
    <ligand>
        <name>substrate</name>
    </ligand>
</feature>
<feature type="binding site" evidence="3">
    <location>
        <position position="11"/>
    </location>
    <ligand>
        <name>substrate</name>
    </ligand>
</feature>
<dbReference type="EC" id="5.1.1.7" evidence="3 4"/>
<feature type="binding site" evidence="3">
    <location>
        <position position="179"/>
    </location>
    <ligand>
        <name>substrate</name>
    </ligand>
</feature>
<feature type="active site" description="Proton acceptor" evidence="3">
    <location>
        <position position="207"/>
    </location>
</feature>
<reference evidence="5 6" key="1">
    <citation type="submission" date="2019-01" db="EMBL/GenBank/DDBJ databases">
        <title>Geovibrio thiophilus DSM 11263, complete genome.</title>
        <authorList>
            <person name="Spring S."/>
            <person name="Bunk B."/>
            <person name="Sproer C."/>
        </authorList>
    </citation>
    <scope>NUCLEOTIDE SEQUENCE [LARGE SCALE GENOMIC DNA]</scope>
    <source>
        <strain evidence="5 6">DSM 11263</strain>
    </source>
</reference>
<dbReference type="GO" id="GO:0009089">
    <property type="term" value="P:lysine biosynthetic process via diaminopimelate"/>
    <property type="evidence" value="ECO:0007669"/>
    <property type="project" value="UniProtKB-UniRule"/>
</dbReference>
<feature type="binding site" evidence="3">
    <location>
        <begin position="74"/>
        <end position="75"/>
    </location>
    <ligand>
        <name>substrate</name>
    </ligand>
</feature>
<dbReference type="Pfam" id="PF01678">
    <property type="entry name" value="DAP_epimerase"/>
    <property type="match status" value="2"/>
</dbReference>
<dbReference type="GO" id="GO:0008837">
    <property type="term" value="F:diaminopimelate epimerase activity"/>
    <property type="evidence" value="ECO:0007669"/>
    <property type="project" value="UniProtKB-UniRule"/>
</dbReference>
<feature type="site" description="Could be important to modulate the pK values of the two catalytic cysteine residues" evidence="3">
    <location>
        <position position="197"/>
    </location>
</feature>
<comment type="subunit">
    <text evidence="3">Homodimer.</text>
</comment>
<dbReference type="Gene3D" id="3.10.310.10">
    <property type="entry name" value="Diaminopimelate Epimerase, Chain A, domain 1"/>
    <property type="match status" value="2"/>
</dbReference>
<keyword evidence="2 3" id="KW-0413">Isomerase</keyword>
<feature type="binding site" evidence="3">
    <location>
        <begin position="208"/>
        <end position="209"/>
    </location>
    <ligand>
        <name>substrate</name>
    </ligand>
</feature>
<feature type="site" description="Could be important to modulate the pK values of the two catalytic cysteine residues" evidence="3">
    <location>
        <position position="147"/>
    </location>
</feature>
<evidence type="ECO:0000313" key="6">
    <source>
        <dbReference type="Proteomes" id="UP000287502"/>
    </source>
</evidence>
<dbReference type="GO" id="GO:0005829">
    <property type="term" value="C:cytosol"/>
    <property type="evidence" value="ECO:0007669"/>
    <property type="project" value="TreeGrafter"/>
</dbReference>
<dbReference type="Proteomes" id="UP000287502">
    <property type="component" value="Chromosome"/>
</dbReference>
<evidence type="ECO:0000256" key="4">
    <source>
        <dbReference type="NCBIfam" id="TIGR00652"/>
    </source>
</evidence>
<dbReference type="AlphaFoldDB" id="A0A410K252"/>
<comment type="catalytic activity">
    <reaction evidence="3">
        <text>(2S,6S)-2,6-diaminopimelate = meso-2,6-diaminopimelate</text>
        <dbReference type="Rhea" id="RHEA:15393"/>
        <dbReference type="ChEBI" id="CHEBI:57609"/>
        <dbReference type="ChEBI" id="CHEBI:57791"/>
        <dbReference type="EC" id="5.1.1.7"/>
    </reaction>
</comment>
<comment type="similarity">
    <text evidence="1 3">Belongs to the diaminopimelate epimerase family.</text>
</comment>
<keyword evidence="6" id="KW-1185">Reference proteome</keyword>
<accession>A0A410K252</accession>